<organism evidence="1 2">
    <name type="scientific">Luteolibacter luteus</name>
    <dbReference type="NCBI Taxonomy" id="2728835"/>
    <lineage>
        <taxon>Bacteria</taxon>
        <taxon>Pseudomonadati</taxon>
        <taxon>Verrucomicrobiota</taxon>
        <taxon>Verrucomicrobiia</taxon>
        <taxon>Verrucomicrobiales</taxon>
        <taxon>Verrucomicrobiaceae</taxon>
        <taxon>Luteolibacter</taxon>
    </lineage>
</organism>
<sequence length="187" mass="21013">MSAKIRGLVTWLRRYWGLIVLLVLLLRFFPFVGIATEWNLRGAIVHKLPEASFLPPPVAPVEVRSGRAHPGFDAPRLIAELLFLPTAIRQGHAFKRNDPALSPGAAVALATLLSDPGTYSEWLGESACGGFHADWYLRWDDGHAVIICEGCQEILLYYQNRFIRCDLSRETYKEKKIEAIVRPESQG</sequence>
<evidence type="ECO:0000313" key="1">
    <source>
        <dbReference type="EMBL" id="QJE95170.1"/>
    </source>
</evidence>
<evidence type="ECO:0000313" key="2">
    <source>
        <dbReference type="Proteomes" id="UP000501812"/>
    </source>
</evidence>
<accession>A0A858RFV2</accession>
<reference evidence="1 2" key="1">
    <citation type="submission" date="2020-04" db="EMBL/GenBank/DDBJ databases">
        <title>Luteolibacter sp. G-1-1-1 isolated from soil.</title>
        <authorList>
            <person name="Dahal R.H."/>
        </authorList>
    </citation>
    <scope>NUCLEOTIDE SEQUENCE [LARGE SCALE GENOMIC DNA]</scope>
    <source>
        <strain evidence="1 2">G-1-1-1</strain>
    </source>
</reference>
<dbReference type="EMBL" id="CP051774">
    <property type="protein sequence ID" value="QJE95170.1"/>
    <property type="molecule type" value="Genomic_DNA"/>
</dbReference>
<proteinExistence type="predicted"/>
<dbReference type="KEGG" id="luo:HHL09_05070"/>
<dbReference type="AlphaFoldDB" id="A0A858RFV2"/>
<keyword evidence="2" id="KW-1185">Reference proteome</keyword>
<gene>
    <name evidence="1" type="ORF">HHL09_05070</name>
</gene>
<dbReference type="Proteomes" id="UP000501812">
    <property type="component" value="Chromosome"/>
</dbReference>
<protein>
    <submittedName>
        <fullName evidence="1">Uncharacterized protein</fullName>
    </submittedName>
</protein>
<name>A0A858RFV2_9BACT</name>
<dbReference type="RefSeq" id="WP_169453391.1">
    <property type="nucleotide sequence ID" value="NZ_CP051774.1"/>
</dbReference>